<keyword evidence="2" id="KW-1185">Reference proteome</keyword>
<dbReference type="AlphaFoldDB" id="A0AA36J4A8"/>
<evidence type="ECO:0000313" key="1">
    <source>
        <dbReference type="EMBL" id="CAJ1398817.1"/>
    </source>
</evidence>
<reference evidence="1" key="1">
    <citation type="submission" date="2023-08" db="EMBL/GenBank/DDBJ databases">
        <authorList>
            <person name="Chen Y."/>
            <person name="Shah S."/>
            <person name="Dougan E. K."/>
            <person name="Thang M."/>
            <person name="Chan C."/>
        </authorList>
    </citation>
    <scope>NUCLEOTIDE SEQUENCE</scope>
</reference>
<comment type="caution">
    <text evidence="1">The sequence shown here is derived from an EMBL/GenBank/DDBJ whole genome shotgun (WGS) entry which is preliminary data.</text>
</comment>
<gene>
    <name evidence="1" type="ORF">EVOR1521_LOCUS22482</name>
</gene>
<sequence length="388" mass="42896">MATKMWGDSCERCSLTLQDDTSCSAPTSPPALASIKSWALGKGAGSSRTAIPIKMPRCAEVQRLRGMHPNCAALTPLEAVYFGYIPSLIYSVKTGDLDLKERFREIIPAAESELPILAKSFLSESFLSEFFTGERGPDHDPVRAFDALTESPKKGQIRWILAYVGQMCCHLGWKQVGAWIEELPSWSGKVESGQDWETVLLVALCLRCYEAKYSEPHELLGLAKGALRPAAVYVEKVPQENSTNQEVILAWWKGQPIDTYPYIAVLSPTFSKTEIVDAMWVYQKDATASCLVRGMQAKLGSAYPKQDMPLGMLGLLFRGQAPDTTRNLRKAAVEVSNCERDSEFSGQIFDGCLSRSLAQRETMSPDSVVSSLSQSFLVQRIQFRGKAD</sequence>
<protein>
    <submittedName>
        <fullName evidence="1">Uncharacterized protein</fullName>
    </submittedName>
</protein>
<dbReference type="Proteomes" id="UP001178507">
    <property type="component" value="Unassembled WGS sequence"/>
</dbReference>
<accession>A0AA36J4A8</accession>
<proteinExistence type="predicted"/>
<dbReference type="EMBL" id="CAUJNA010003310">
    <property type="protein sequence ID" value="CAJ1398817.1"/>
    <property type="molecule type" value="Genomic_DNA"/>
</dbReference>
<evidence type="ECO:0000313" key="2">
    <source>
        <dbReference type="Proteomes" id="UP001178507"/>
    </source>
</evidence>
<name>A0AA36J4A8_9DINO</name>
<organism evidence="1 2">
    <name type="scientific">Effrenium voratum</name>
    <dbReference type="NCBI Taxonomy" id="2562239"/>
    <lineage>
        <taxon>Eukaryota</taxon>
        <taxon>Sar</taxon>
        <taxon>Alveolata</taxon>
        <taxon>Dinophyceae</taxon>
        <taxon>Suessiales</taxon>
        <taxon>Symbiodiniaceae</taxon>
        <taxon>Effrenium</taxon>
    </lineage>
</organism>